<comment type="caution">
    <text evidence="12">The sequence shown here is derived from an EMBL/GenBank/DDBJ whole genome shotgun (WGS) entry which is preliminary data.</text>
</comment>
<dbReference type="PROSITE" id="PS50873">
    <property type="entry name" value="PEROXIDASE_4"/>
    <property type="match status" value="1"/>
</dbReference>
<comment type="catalytic activity">
    <reaction evidence="1">
        <text>2 a phenolic donor + H2O2 = 2 a phenolic radical donor + 2 H2O</text>
        <dbReference type="Rhea" id="RHEA:56136"/>
        <dbReference type="ChEBI" id="CHEBI:15377"/>
        <dbReference type="ChEBI" id="CHEBI:16240"/>
        <dbReference type="ChEBI" id="CHEBI:139520"/>
        <dbReference type="ChEBI" id="CHEBI:139521"/>
        <dbReference type="EC" id="1.11.1.7"/>
    </reaction>
</comment>
<dbReference type="GO" id="GO:0046872">
    <property type="term" value="F:metal ion binding"/>
    <property type="evidence" value="ECO:0007669"/>
    <property type="project" value="UniProtKB-KW"/>
</dbReference>
<reference evidence="12" key="1">
    <citation type="submission" date="2020-03" db="EMBL/GenBank/DDBJ databases">
        <title>Castanea mollissima Vanexum genome sequencing.</title>
        <authorList>
            <person name="Staton M."/>
        </authorList>
    </citation>
    <scope>NUCLEOTIDE SEQUENCE</scope>
    <source>
        <tissue evidence="12">Leaf</tissue>
    </source>
</reference>
<evidence type="ECO:0000256" key="8">
    <source>
        <dbReference type="ARBA" id="ARBA00023004"/>
    </source>
</evidence>
<evidence type="ECO:0000313" key="13">
    <source>
        <dbReference type="Proteomes" id="UP000737018"/>
    </source>
</evidence>
<evidence type="ECO:0000256" key="3">
    <source>
        <dbReference type="ARBA" id="ARBA00012313"/>
    </source>
</evidence>
<keyword evidence="6 9" id="KW-0479">Metal-binding</keyword>
<evidence type="ECO:0000256" key="9">
    <source>
        <dbReference type="PIRSR" id="PIRSR600823-3"/>
    </source>
</evidence>
<dbReference type="GO" id="GO:0140825">
    <property type="term" value="F:lactoperoxidase activity"/>
    <property type="evidence" value="ECO:0007669"/>
    <property type="project" value="UniProtKB-EC"/>
</dbReference>
<evidence type="ECO:0000313" key="12">
    <source>
        <dbReference type="EMBL" id="KAF3958138.1"/>
    </source>
</evidence>
<comment type="cofactor">
    <cofactor evidence="2">
        <name>heme b</name>
        <dbReference type="ChEBI" id="CHEBI:60344"/>
    </cofactor>
</comment>
<evidence type="ECO:0000259" key="11">
    <source>
        <dbReference type="PROSITE" id="PS50873"/>
    </source>
</evidence>
<evidence type="ECO:0000256" key="4">
    <source>
        <dbReference type="ARBA" id="ARBA00022559"/>
    </source>
</evidence>
<evidence type="ECO:0000256" key="7">
    <source>
        <dbReference type="ARBA" id="ARBA00023002"/>
    </source>
</evidence>
<organism evidence="12 13">
    <name type="scientific">Castanea mollissima</name>
    <name type="common">Chinese chestnut</name>
    <dbReference type="NCBI Taxonomy" id="60419"/>
    <lineage>
        <taxon>Eukaryota</taxon>
        <taxon>Viridiplantae</taxon>
        <taxon>Streptophyta</taxon>
        <taxon>Embryophyta</taxon>
        <taxon>Tracheophyta</taxon>
        <taxon>Spermatophyta</taxon>
        <taxon>Magnoliopsida</taxon>
        <taxon>eudicotyledons</taxon>
        <taxon>Gunneridae</taxon>
        <taxon>Pentapetalae</taxon>
        <taxon>rosids</taxon>
        <taxon>fabids</taxon>
        <taxon>Fagales</taxon>
        <taxon>Fagaceae</taxon>
        <taxon>Castanea</taxon>
    </lineage>
</organism>
<dbReference type="GO" id="GO:0006979">
    <property type="term" value="P:response to oxidative stress"/>
    <property type="evidence" value="ECO:0007669"/>
    <property type="project" value="InterPro"/>
</dbReference>
<comment type="cofactor">
    <cofactor evidence="9">
        <name>Ca(2+)</name>
        <dbReference type="ChEBI" id="CHEBI:29108"/>
    </cofactor>
    <text evidence="9">Binds 2 calcium ions per subunit.</text>
</comment>
<dbReference type="PRINTS" id="PR00461">
    <property type="entry name" value="PLPEROXIDASE"/>
</dbReference>
<feature type="binding site" evidence="9">
    <location>
        <position position="35"/>
    </location>
    <ligand>
        <name>Ca(2+)</name>
        <dbReference type="ChEBI" id="CHEBI:29108"/>
        <label>1</label>
    </ligand>
</feature>
<dbReference type="OrthoDB" id="1718074at2759"/>
<feature type="domain" description="Plant heme peroxidase family profile" evidence="11">
    <location>
        <begin position="11"/>
        <end position="95"/>
    </location>
</feature>
<dbReference type="AlphaFoldDB" id="A0A8J4VE82"/>
<evidence type="ECO:0000256" key="2">
    <source>
        <dbReference type="ARBA" id="ARBA00001970"/>
    </source>
</evidence>
<dbReference type="GO" id="GO:0020037">
    <property type="term" value="F:heme binding"/>
    <property type="evidence" value="ECO:0007669"/>
    <property type="project" value="InterPro"/>
</dbReference>
<dbReference type="SUPFAM" id="SSF48113">
    <property type="entry name" value="Heme-dependent peroxidases"/>
    <property type="match status" value="1"/>
</dbReference>
<keyword evidence="4" id="KW-0575">Peroxidase</keyword>
<dbReference type="Pfam" id="PF00141">
    <property type="entry name" value="peroxidase"/>
    <property type="match status" value="1"/>
</dbReference>
<name>A0A8J4VE82_9ROSI</name>
<dbReference type="InterPro" id="IPR010255">
    <property type="entry name" value="Haem_peroxidase_sf"/>
</dbReference>
<keyword evidence="5" id="KW-0349">Heme</keyword>
<keyword evidence="7" id="KW-0560">Oxidoreductase</keyword>
<gene>
    <name evidence="12" type="ORF">CMV_016919</name>
</gene>
<keyword evidence="8" id="KW-0408">Iron</keyword>
<evidence type="ECO:0000256" key="6">
    <source>
        <dbReference type="ARBA" id="ARBA00022723"/>
    </source>
</evidence>
<dbReference type="EMBL" id="JRKL02002629">
    <property type="protein sequence ID" value="KAF3958138.1"/>
    <property type="molecule type" value="Genomic_DNA"/>
</dbReference>
<evidence type="ECO:0000256" key="1">
    <source>
        <dbReference type="ARBA" id="ARBA00000189"/>
    </source>
</evidence>
<keyword evidence="13" id="KW-1185">Reference proteome</keyword>
<accession>A0A8J4VE82</accession>
<feature type="binding site" evidence="9">
    <location>
        <position position="11"/>
    </location>
    <ligand>
        <name>Ca(2+)</name>
        <dbReference type="ChEBI" id="CHEBI:29108"/>
        <label>1</label>
    </ligand>
</feature>
<feature type="non-terminal residue" evidence="12">
    <location>
        <position position="1"/>
    </location>
</feature>
<dbReference type="Proteomes" id="UP000737018">
    <property type="component" value="Unassembled WGS sequence"/>
</dbReference>
<dbReference type="EC" id="1.11.1.7" evidence="3"/>
<comment type="similarity">
    <text evidence="10">Belongs to the peroxidase family.</text>
</comment>
<dbReference type="Gene3D" id="1.10.520.10">
    <property type="match status" value="1"/>
</dbReference>
<evidence type="ECO:0000256" key="5">
    <source>
        <dbReference type="ARBA" id="ARBA00022617"/>
    </source>
</evidence>
<sequence length="109" mass="12443">YYLVGLNGVWDFFDQGCKASVLLDDSNGDKNHSTERQAIPILTLRGFDKIDSIKEELEKAYLGVVSCADIVSIATRDGIMLVFQYENVEYWFDLPAQTIAQRLRKICIY</sequence>
<proteinExistence type="inferred from homology"/>
<dbReference type="PANTHER" id="PTHR31235">
    <property type="entry name" value="PEROXIDASE 25-RELATED"/>
    <property type="match status" value="1"/>
</dbReference>
<dbReference type="InterPro" id="IPR000823">
    <property type="entry name" value="Peroxidase_pln"/>
</dbReference>
<evidence type="ECO:0000256" key="10">
    <source>
        <dbReference type="RuleBase" id="RU004241"/>
    </source>
</evidence>
<feature type="binding site" evidence="9">
    <location>
        <position position="16"/>
    </location>
    <ligand>
        <name>Ca(2+)</name>
        <dbReference type="ChEBI" id="CHEBI:29108"/>
        <label>1</label>
    </ligand>
</feature>
<feature type="binding site" evidence="9">
    <location>
        <position position="20"/>
    </location>
    <ligand>
        <name>Ca(2+)</name>
        <dbReference type="ChEBI" id="CHEBI:29108"/>
        <label>1</label>
    </ligand>
</feature>
<keyword evidence="9" id="KW-0106">Calcium</keyword>
<protein>
    <recommendedName>
        <fullName evidence="3">peroxidase</fullName>
        <ecNumber evidence="3">1.11.1.7</ecNumber>
    </recommendedName>
</protein>
<dbReference type="InterPro" id="IPR002016">
    <property type="entry name" value="Haem_peroxidase"/>
</dbReference>